<comment type="caution">
    <text evidence="1">The sequence shown here is derived from an EMBL/GenBank/DDBJ whole genome shotgun (WGS) entry which is preliminary data.</text>
</comment>
<dbReference type="Proteomes" id="UP000003706">
    <property type="component" value="Unassembled WGS sequence"/>
</dbReference>
<evidence type="ECO:0000313" key="2">
    <source>
        <dbReference type="Proteomes" id="UP000003706"/>
    </source>
</evidence>
<dbReference type="EMBL" id="AGJL01000020">
    <property type="protein sequence ID" value="EHP86826.1"/>
    <property type="molecule type" value="Genomic_DNA"/>
</dbReference>
<organism evidence="1 2">
    <name type="scientific">Methanotorris formicicus Mc-S-70</name>
    <dbReference type="NCBI Taxonomy" id="647171"/>
    <lineage>
        <taxon>Archaea</taxon>
        <taxon>Methanobacteriati</taxon>
        <taxon>Methanobacteriota</taxon>
        <taxon>Methanomada group</taxon>
        <taxon>Methanococci</taxon>
        <taxon>Methanococcales</taxon>
        <taxon>Methanocaldococcaceae</taxon>
        <taxon>Methanotorris</taxon>
    </lineage>
</organism>
<gene>
    <name evidence="1" type="ORF">MetfoDRAFT_0952</name>
</gene>
<protein>
    <submittedName>
        <fullName evidence="1">Uncharacterized protein</fullName>
    </submittedName>
</protein>
<evidence type="ECO:0000313" key="1">
    <source>
        <dbReference type="EMBL" id="EHP86826.1"/>
    </source>
</evidence>
<accession>H1KYS9</accession>
<proteinExistence type="predicted"/>
<reference evidence="1 2" key="1">
    <citation type="submission" date="2011-09" db="EMBL/GenBank/DDBJ databases">
        <title>The draft genome of Methanotorris formicicus Mc-S-70.</title>
        <authorList>
            <consortium name="US DOE Joint Genome Institute (JGI-PGF)"/>
            <person name="Lucas S."/>
            <person name="Han J."/>
            <person name="Lapidus A."/>
            <person name="Cheng J.-F."/>
            <person name="Goodwin L."/>
            <person name="Pitluck S."/>
            <person name="Peters L."/>
            <person name="Land M.L."/>
            <person name="Hauser L."/>
            <person name="Sieprawska-Lupa M."/>
            <person name="Takai K."/>
            <person name="Miyazaki J."/>
            <person name="Whitman W."/>
            <person name="Woyke T.J."/>
        </authorList>
    </citation>
    <scope>NUCLEOTIDE SEQUENCE [LARGE SCALE GENOMIC DNA]</scope>
    <source>
        <strain evidence="1 2">Mc-S-70</strain>
    </source>
</reference>
<name>H1KYS9_9EURY</name>
<sequence>MKLVRLIPKENSKFHFGGGIFGGKFSNISFPQFIFCDS</sequence>
<keyword evidence="2" id="KW-1185">Reference proteome</keyword>
<dbReference type="AlphaFoldDB" id="H1KYS9"/>